<feature type="region of interest" description="Disordered" evidence="1">
    <location>
        <begin position="153"/>
        <end position="229"/>
    </location>
</feature>
<dbReference type="EMBL" id="JAIWYP010000001">
    <property type="protein sequence ID" value="KAH3889434.1"/>
    <property type="molecule type" value="Genomic_DNA"/>
</dbReference>
<evidence type="ECO:0000313" key="3">
    <source>
        <dbReference type="EMBL" id="KAH3889434.1"/>
    </source>
</evidence>
<feature type="compositionally biased region" description="Acidic residues" evidence="1">
    <location>
        <begin position="176"/>
        <end position="229"/>
    </location>
</feature>
<sequence length="229" mass="26224">MAADEDRCISLTYLRKNIGFLLSIRLNERNVFSHEISLANPPPLCFPIPKIKIVKACIELYNINYRQKSLCVRIVGRVKLWIKKFSFVRVNFGCFRVRSLTKDQFVQLAEIASSQNLTSTPTGNWPSMIDDNDEETELSELIRLLRGMFAASPDLIQGPDPKSRRDLSLLSSIPFDDNDDDDNDDDDDDDNNDDEDNNDDDDDDDGNVDDDDEYDDEKGEEEEEAEKDD</sequence>
<gene>
    <name evidence="3" type="ORF">DPMN_013488</name>
</gene>
<accession>A0A9D4N918</accession>
<evidence type="ECO:0000259" key="2">
    <source>
        <dbReference type="Pfam" id="PF15998"/>
    </source>
</evidence>
<dbReference type="InterPro" id="IPR031941">
    <property type="entry name" value="DUF4773"/>
</dbReference>
<organism evidence="3 4">
    <name type="scientific">Dreissena polymorpha</name>
    <name type="common">Zebra mussel</name>
    <name type="synonym">Mytilus polymorpha</name>
    <dbReference type="NCBI Taxonomy" id="45954"/>
    <lineage>
        <taxon>Eukaryota</taxon>
        <taxon>Metazoa</taxon>
        <taxon>Spiralia</taxon>
        <taxon>Lophotrochozoa</taxon>
        <taxon>Mollusca</taxon>
        <taxon>Bivalvia</taxon>
        <taxon>Autobranchia</taxon>
        <taxon>Heteroconchia</taxon>
        <taxon>Euheterodonta</taxon>
        <taxon>Imparidentia</taxon>
        <taxon>Neoheterodontei</taxon>
        <taxon>Myida</taxon>
        <taxon>Dreissenoidea</taxon>
        <taxon>Dreissenidae</taxon>
        <taxon>Dreissena</taxon>
    </lineage>
</organism>
<feature type="domain" description="DUF4773" evidence="2">
    <location>
        <begin position="4"/>
        <end position="97"/>
    </location>
</feature>
<dbReference type="PANTHER" id="PTHR36299">
    <property type="entry name" value="AGAP008005-PA"/>
    <property type="match status" value="1"/>
</dbReference>
<dbReference type="PANTHER" id="PTHR36299:SF2">
    <property type="entry name" value="DUF4773 DOMAIN-CONTAINING PROTEIN"/>
    <property type="match status" value="1"/>
</dbReference>
<comment type="caution">
    <text evidence="3">The sequence shown here is derived from an EMBL/GenBank/DDBJ whole genome shotgun (WGS) entry which is preliminary data.</text>
</comment>
<dbReference type="Proteomes" id="UP000828390">
    <property type="component" value="Unassembled WGS sequence"/>
</dbReference>
<reference evidence="3" key="1">
    <citation type="journal article" date="2019" name="bioRxiv">
        <title>The Genome of the Zebra Mussel, Dreissena polymorpha: A Resource for Invasive Species Research.</title>
        <authorList>
            <person name="McCartney M.A."/>
            <person name="Auch B."/>
            <person name="Kono T."/>
            <person name="Mallez S."/>
            <person name="Zhang Y."/>
            <person name="Obille A."/>
            <person name="Becker A."/>
            <person name="Abrahante J.E."/>
            <person name="Garbe J."/>
            <person name="Badalamenti J.P."/>
            <person name="Herman A."/>
            <person name="Mangelson H."/>
            <person name="Liachko I."/>
            <person name="Sullivan S."/>
            <person name="Sone E.D."/>
            <person name="Koren S."/>
            <person name="Silverstein K.A.T."/>
            <person name="Beckman K.B."/>
            <person name="Gohl D.M."/>
        </authorList>
    </citation>
    <scope>NUCLEOTIDE SEQUENCE</scope>
    <source>
        <strain evidence="3">Duluth1</strain>
        <tissue evidence="3">Whole animal</tissue>
    </source>
</reference>
<keyword evidence="4" id="KW-1185">Reference proteome</keyword>
<dbReference type="AlphaFoldDB" id="A0A9D4N918"/>
<dbReference type="Pfam" id="PF15998">
    <property type="entry name" value="DUF4773"/>
    <property type="match status" value="1"/>
</dbReference>
<evidence type="ECO:0000256" key="1">
    <source>
        <dbReference type="SAM" id="MobiDB-lite"/>
    </source>
</evidence>
<evidence type="ECO:0000313" key="4">
    <source>
        <dbReference type="Proteomes" id="UP000828390"/>
    </source>
</evidence>
<protein>
    <recommendedName>
        <fullName evidence="2">DUF4773 domain-containing protein</fullName>
    </recommendedName>
</protein>
<reference evidence="3" key="2">
    <citation type="submission" date="2020-11" db="EMBL/GenBank/DDBJ databases">
        <authorList>
            <person name="McCartney M.A."/>
            <person name="Auch B."/>
            <person name="Kono T."/>
            <person name="Mallez S."/>
            <person name="Becker A."/>
            <person name="Gohl D.M."/>
            <person name="Silverstein K.A.T."/>
            <person name="Koren S."/>
            <person name="Bechman K.B."/>
            <person name="Herman A."/>
            <person name="Abrahante J.E."/>
            <person name="Garbe J."/>
        </authorList>
    </citation>
    <scope>NUCLEOTIDE SEQUENCE</scope>
    <source>
        <strain evidence="3">Duluth1</strain>
        <tissue evidence="3">Whole animal</tissue>
    </source>
</reference>
<proteinExistence type="predicted"/>
<name>A0A9D4N918_DREPO</name>